<evidence type="ECO:0000256" key="3">
    <source>
        <dbReference type="PROSITE-ProRule" id="PRU00191"/>
    </source>
</evidence>
<dbReference type="SUPFAM" id="SSF55550">
    <property type="entry name" value="SH2 domain"/>
    <property type="match status" value="1"/>
</dbReference>
<evidence type="ECO:0000259" key="5">
    <source>
        <dbReference type="PROSITE" id="PS50001"/>
    </source>
</evidence>
<dbReference type="InterPro" id="IPR001849">
    <property type="entry name" value="PH_domain"/>
</dbReference>
<feature type="domain" description="PH" evidence="6">
    <location>
        <begin position="14"/>
        <end position="112"/>
    </location>
</feature>
<dbReference type="InterPro" id="IPR039111">
    <property type="entry name" value="STAP1/STAP2"/>
</dbReference>
<dbReference type="Gene3D" id="2.30.29.30">
    <property type="entry name" value="Pleckstrin-homology domain (PH domain)/Phosphotyrosine-binding domain (PTB)"/>
    <property type="match status" value="1"/>
</dbReference>
<dbReference type="PANTHER" id="PTHR16186:SF11">
    <property type="entry name" value="SIGNAL-TRANSDUCING ADAPTOR PROTEIN 2"/>
    <property type="match status" value="1"/>
</dbReference>
<dbReference type="GO" id="GO:0035591">
    <property type="term" value="F:signaling adaptor activity"/>
    <property type="evidence" value="ECO:0007669"/>
    <property type="project" value="InterPro"/>
</dbReference>
<keyword evidence="1" id="KW-0597">Phosphoprotein</keyword>
<evidence type="ECO:0000256" key="1">
    <source>
        <dbReference type="ARBA" id="ARBA00022553"/>
    </source>
</evidence>
<dbReference type="SMART" id="SM00252">
    <property type="entry name" value="SH2"/>
    <property type="match status" value="1"/>
</dbReference>
<sequence>MARRIGRQRNQLPNCYYEGYLEKRAFKDRTSRKLWSCLCGTAIYFFNDMKDSNYVEKLELSQMISVTDDNSQDINLNAARFTLSGEDGIIKFTAPNAEARELWKGFILSVTQLSVPSYLALLPGQLTHLQEAIDKEIKRRQTSPDPPAVTPSVCVFFLPLSSCYHSVSRLEAELLLEKESKRGNLLLRPGSHGNPYAISTRQEDYNGAVFKHYRLNRKENGGFDIALENPVSCVTLQDAINYLVDRTEGVMTPLILEEEYEENICTYSNVQTQSPINNNHFLLRVVNFWPLSLEMTWKAQEKKERERESRQRSEVKPEPEATAG</sequence>
<dbReference type="Ensembl" id="ENSCSET00000011421.1">
    <property type="protein sequence ID" value="ENSCSEP00000011283.1"/>
    <property type="gene ID" value="ENSCSEG00000007249.1"/>
</dbReference>
<evidence type="ECO:0008006" key="9">
    <source>
        <dbReference type="Google" id="ProtNLM"/>
    </source>
</evidence>
<dbReference type="InterPro" id="IPR011993">
    <property type="entry name" value="PH-like_dom_sf"/>
</dbReference>
<protein>
    <recommendedName>
        <fullName evidence="9">Signal transducing adaptor family member 2b</fullName>
    </recommendedName>
</protein>
<proteinExistence type="predicted"/>
<dbReference type="InParanoid" id="A0A3P8V7F1"/>
<dbReference type="InterPro" id="IPR000980">
    <property type="entry name" value="SH2"/>
</dbReference>
<evidence type="ECO:0000259" key="6">
    <source>
        <dbReference type="PROSITE" id="PS50003"/>
    </source>
</evidence>
<dbReference type="InterPro" id="IPR036860">
    <property type="entry name" value="SH2_dom_sf"/>
</dbReference>
<organism evidence="7 8">
    <name type="scientific">Cynoglossus semilaevis</name>
    <name type="common">Tongue sole</name>
    <dbReference type="NCBI Taxonomy" id="244447"/>
    <lineage>
        <taxon>Eukaryota</taxon>
        <taxon>Metazoa</taxon>
        <taxon>Chordata</taxon>
        <taxon>Craniata</taxon>
        <taxon>Vertebrata</taxon>
        <taxon>Euteleostomi</taxon>
        <taxon>Actinopterygii</taxon>
        <taxon>Neopterygii</taxon>
        <taxon>Teleostei</taxon>
        <taxon>Neoteleostei</taxon>
        <taxon>Acanthomorphata</taxon>
        <taxon>Carangaria</taxon>
        <taxon>Pleuronectiformes</taxon>
        <taxon>Pleuronectoidei</taxon>
        <taxon>Cynoglossidae</taxon>
        <taxon>Cynoglossinae</taxon>
        <taxon>Cynoglossus</taxon>
    </lineage>
</organism>
<dbReference type="AlphaFoldDB" id="A0A3P8V7F1"/>
<dbReference type="PROSITE" id="PS50001">
    <property type="entry name" value="SH2"/>
    <property type="match status" value="1"/>
</dbReference>
<dbReference type="Pfam" id="PF00017">
    <property type="entry name" value="SH2"/>
    <property type="match status" value="1"/>
</dbReference>
<feature type="domain" description="SH2" evidence="5">
    <location>
        <begin position="155"/>
        <end position="260"/>
    </location>
</feature>
<dbReference type="Proteomes" id="UP000265120">
    <property type="component" value="Chromosome 2"/>
</dbReference>
<dbReference type="PROSITE" id="PS50003">
    <property type="entry name" value="PH_DOMAIN"/>
    <property type="match status" value="1"/>
</dbReference>
<name>A0A3P8V7F1_CYNSE</name>
<dbReference type="PANTHER" id="PTHR16186">
    <property type="entry name" value="SIGNAL-TRANSDUCING ADAPTOR PROTEIN-RELATED"/>
    <property type="match status" value="1"/>
</dbReference>
<evidence type="ECO:0000256" key="2">
    <source>
        <dbReference type="ARBA" id="ARBA00022999"/>
    </source>
</evidence>
<dbReference type="Pfam" id="PF00169">
    <property type="entry name" value="PH"/>
    <property type="match status" value="1"/>
</dbReference>
<keyword evidence="2 3" id="KW-0727">SH2 domain</keyword>
<dbReference type="Gene3D" id="3.30.505.10">
    <property type="entry name" value="SH2 domain"/>
    <property type="match status" value="1"/>
</dbReference>
<evidence type="ECO:0000313" key="8">
    <source>
        <dbReference type="Proteomes" id="UP000265120"/>
    </source>
</evidence>
<reference evidence="7" key="3">
    <citation type="submission" date="2025-09" db="UniProtKB">
        <authorList>
            <consortium name="Ensembl"/>
        </authorList>
    </citation>
    <scope>IDENTIFICATION</scope>
</reference>
<dbReference type="GeneTree" id="ENSGT00530000063841"/>
<reference evidence="7" key="2">
    <citation type="submission" date="2025-08" db="UniProtKB">
        <authorList>
            <consortium name="Ensembl"/>
        </authorList>
    </citation>
    <scope>IDENTIFICATION</scope>
</reference>
<evidence type="ECO:0000313" key="7">
    <source>
        <dbReference type="Ensembl" id="ENSCSEP00000011283.1"/>
    </source>
</evidence>
<dbReference type="STRING" id="244447.ENSCSEP00000011283"/>
<reference evidence="7 8" key="1">
    <citation type="journal article" date="2014" name="Nat. Genet.">
        <title>Whole-genome sequence of a flatfish provides insights into ZW sex chromosome evolution and adaptation to a benthic lifestyle.</title>
        <authorList>
            <person name="Chen S."/>
            <person name="Zhang G."/>
            <person name="Shao C."/>
            <person name="Huang Q."/>
            <person name="Liu G."/>
            <person name="Zhang P."/>
            <person name="Song W."/>
            <person name="An N."/>
            <person name="Chalopin D."/>
            <person name="Volff J.N."/>
            <person name="Hong Y."/>
            <person name="Li Q."/>
            <person name="Sha Z."/>
            <person name="Zhou H."/>
            <person name="Xie M."/>
            <person name="Yu Q."/>
            <person name="Liu Y."/>
            <person name="Xiang H."/>
            <person name="Wang N."/>
            <person name="Wu K."/>
            <person name="Yang C."/>
            <person name="Zhou Q."/>
            <person name="Liao X."/>
            <person name="Yang L."/>
            <person name="Hu Q."/>
            <person name="Zhang J."/>
            <person name="Meng L."/>
            <person name="Jin L."/>
            <person name="Tian Y."/>
            <person name="Lian J."/>
            <person name="Yang J."/>
            <person name="Miao G."/>
            <person name="Liu S."/>
            <person name="Liang Z."/>
            <person name="Yan F."/>
            <person name="Li Y."/>
            <person name="Sun B."/>
            <person name="Zhang H."/>
            <person name="Zhang J."/>
            <person name="Zhu Y."/>
            <person name="Du M."/>
            <person name="Zhao Y."/>
            <person name="Schartl M."/>
            <person name="Tang Q."/>
            <person name="Wang J."/>
        </authorList>
    </citation>
    <scope>NUCLEOTIDE SEQUENCE</scope>
</reference>
<feature type="region of interest" description="Disordered" evidence="4">
    <location>
        <begin position="301"/>
        <end position="324"/>
    </location>
</feature>
<dbReference type="SUPFAM" id="SSF50729">
    <property type="entry name" value="PH domain-like"/>
    <property type="match status" value="1"/>
</dbReference>
<evidence type="ECO:0000256" key="4">
    <source>
        <dbReference type="SAM" id="MobiDB-lite"/>
    </source>
</evidence>
<accession>A0A3P8V7F1</accession>
<dbReference type="OMA" id="EMPACYY"/>
<dbReference type="SMART" id="SM00233">
    <property type="entry name" value="PH"/>
    <property type="match status" value="1"/>
</dbReference>
<keyword evidence="8" id="KW-1185">Reference proteome</keyword>